<keyword evidence="6" id="KW-1185">Reference proteome</keyword>
<dbReference type="InterPro" id="IPR003439">
    <property type="entry name" value="ABC_transporter-like_ATP-bd"/>
</dbReference>
<keyword evidence="2" id="KW-0547">Nucleotide-binding</keyword>
<dbReference type="OrthoDB" id="9789994at2"/>
<dbReference type="RefSeq" id="WP_091868888.1">
    <property type="nucleotide sequence ID" value="NZ_FNAO01000005.1"/>
</dbReference>
<dbReference type="PROSITE" id="PS50893">
    <property type="entry name" value="ABC_TRANSPORTER_2"/>
    <property type="match status" value="1"/>
</dbReference>
<accession>A0A1G7DM21</accession>
<protein>
    <submittedName>
        <fullName evidence="5">Molybdate transport system ATP-binding protein</fullName>
    </submittedName>
</protein>
<evidence type="ECO:0000313" key="5">
    <source>
        <dbReference type="EMBL" id="SDE52571.1"/>
    </source>
</evidence>
<evidence type="ECO:0000313" key="6">
    <source>
        <dbReference type="Proteomes" id="UP000199109"/>
    </source>
</evidence>
<dbReference type="AlphaFoldDB" id="A0A1G7DM21"/>
<dbReference type="GO" id="GO:0016887">
    <property type="term" value="F:ATP hydrolysis activity"/>
    <property type="evidence" value="ECO:0007669"/>
    <property type="project" value="InterPro"/>
</dbReference>
<dbReference type="GO" id="GO:0043190">
    <property type="term" value="C:ATP-binding cassette (ABC) transporter complex"/>
    <property type="evidence" value="ECO:0007669"/>
    <property type="project" value="TreeGrafter"/>
</dbReference>
<evidence type="ECO:0000256" key="3">
    <source>
        <dbReference type="ARBA" id="ARBA00022840"/>
    </source>
</evidence>
<dbReference type="GO" id="GO:0042626">
    <property type="term" value="F:ATPase-coupled transmembrane transporter activity"/>
    <property type="evidence" value="ECO:0007669"/>
    <property type="project" value="TreeGrafter"/>
</dbReference>
<proteinExistence type="predicted"/>
<dbReference type="InterPro" id="IPR050095">
    <property type="entry name" value="ECF_ABC_transporter_ATP-bd"/>
</dbReference>
<organism evidence="5 6">
    <name type="scientific">Pricia antarctica</name>
    <dbReference type="NCBI Taxonomy" id="641691"/>
    <lineage>
        <taxon>Bacteria</taxon>
        <taxon>Pseudomonadati</taxon>
        <taxon>Bacteroidota</taxon>
        <taxon>Flavobacteriia</taxon>
        <taxon>Flavobacteriales</taxon>
        <taxon>Flavobacteriaceae</taxon>
        <taxon>Pricia</taxon>
    </lineage>
</organism>
<dbReference type="EMBL" id="FNAO01000005">
    <property type="protein sequence ID" value="SDE52571.1"/>
    <property type="molecule type" value="Genomic_DNA"/>
</dbReference>
<dbReference type="Proteomes" id="UP000199109">
    <property type="component" value="Unassembled WGS sequence"/>
</dbReference>
<dbReference type="SMART" id="SM00382">
    <property type="entry name" value="AAA"/>
    <property type="match status" value="1"/>
</dbReference>
<reference evidence="5 6" key="1">
    <citation type="submission" date="2016-10" db="EMBL/GenBank/DDBJ databases">
        <authorList>
            <person name="de Groot N.N."/>
        </authorList>
    </citation>
    <scope>NUCLEOTIDE SEQUENCE [LARGE SCALE GENOMIC DNA]</scope>
    <source>
        <strain evidence="5 6">DSM 23421</strain>
    </source>
</reference>
<dbReference type="SUPFAM" id="SSF52540">
    <property type="entry name" value="P-loop containing nucleoside triphosphate hydrolases"/>
    <property type="match status" value="2"/>
</dbReference>
<evidence type="ECO:0000259" key="4">
    <source>
        <dbReference type="PROSITE" id="PS50893"/>
    </source>
</evidence>
<name>A0A1G7DM21_9FLAO</name>
<evidence type="ECO:0000256" key="2">
    <source>
        <dbReference type="ARBA" id="ARBA00022741"/>
    </source>
</evidence>
<dbReference type="InterPro" id="IPR003593">
    <property type="entry name" value="AAA+_ATPase"/>
</dbReference>
<keyword evidence="3 5" id="KW-0067">ATP-binding</keyword>
<evidence type="ECO:0000256" key="1">
    <source>
        <dbReference type="ARBA" id="ARBA00022448"/>
    </source>
</evidence>
<dbReference type="GO" id="GO:0005524">
    <property type="term" value="F:ATP binding"/>
    <property type="evidence" value="ECO:0007669"/>
    <property type="project" value="UniProtKB-KW"/>
</dbReference>
<dbReference type="PANTHER" id="PTHR43553:SF3">
    <property type="entry name" value="ABC TRANSPORTER ATP-BINDING PROTEIN MODF"/>
    <property type="match status" value="1"/>
</dbReference>
<dbReference type="Pfam" id="PF00005">
    <property type="entry name" value="ABC_tran"/>
    <property type="match status" value="1"/>
</dbReference>
<dbReference type="InterPro" id="IPR027417">
    <property type="entry name" value="P-loop_NTPase"/>
</dbReference>
<dbReference type="PANTHER" id="PTHR43553">
    <property type="entry name" value="HEAVY METAL TRANSPORTER"/>
    <property type="match status" value="1"/>
</dbReference>
<feature type="domain" description="ABC transporter" evidence="4">
    <location>
        <begin position="187"/>
        <end position="411"/>
    </location>
</feature>
<dbReference type="STRING" id="641691.SAMN05421636_105385"/>
<dbReference type="Gene3D" id="3.40.50.300">
    <property type="entry name" value="P-loop containing nucleotide triphosphate hydrolases"/>
    <property type="match status" value="2"/>
</dbReference>
<gene>
    <name evidence="5" type="ORF">SAMN05421636_105385</name>
</gene>
<keyword evidence="1" id="KW-0813">Transport</keyword>
<sequence length="411" mass="46268">MKLEHWAIFLDNTSKKGYLIDLLLQGNPPENFQGLQGAKGALYSKIAIERYIDEEDRHGIKILTSDTEQSLKSMSSGEQKKALLKYILSSDCDFIVLDNPFDNLDNDTQAELKIRLEAVSQKIVIVQLASRKLDLLPFIENFAQLEGEQLVCIDNEKALLNLGAINQFEQEIPPPLHPMDFDGDVLIALKKVNVCYGNKSVLKDIAWTIKKGDFWELRGKNGSGKTTILSMITGENPKGYGQELYIFGRKKGSGESVWDIKKKIGYFTPSMTDKFTGYHSVEHMIISGLTDSIGLYIKPTEVQLRLAKAWLQLIGLWQIKDLLYHDLSMGQKRLVMCVRAMIKHPPLLILDEPTAGLDDTSAALFVALVNKFAKESETTTIFVSHRKEPGLEPHHIYQLEMTKEGSIGQKL</sequence>